<dbReference type="STRING" id="578462.A0A0L0TF16"/>
<feature type="region of interest" description="Disordered" evidence="1">
    <location>
        <begin position="328"/>
        <end position="438"/>
    </location>
</feature>
<dbReference type="Proteomes" id="UP000054350">
    <property type="component" value="Unassembled WGS sequence"/>
</dbReference>
<dbReference type="AlphaFoldDB" id="A0A0L0TF16"/>
<feature type="compositionally biased region" description="Basic residues" evidence="1">
    <location>
        <begin position="357"/>
        <end position="368"/>
    </location>
</feature>
<name>A0A0L0TF16_ALLM3</name>
<feature type="compositionally biased region" description="Low complexity" evidence="1">
    <location>
        <begin position="412"/>
        <end position="438"/>
    </location>
</feature>
<evidence type="ECO:0000256" key="1">
    <source>
        <dbReference type="SAM" id="MobiDB-lite"/>
    </source>
</evidence>
<reference evidence="2 3" key="1">
    <citation type="submission" date="2009-11" db="EMBL/GenBank/DDBJ databases">
        <title>Annotation of Allomyces macrogynus ATCC 38327.</title>
        <authorList>
            <consortium name="The Broad Institute Genome Sequencing Platform"/>
            <person name="Russ C."/>
            <person name="Cuomo C."/>
            <person name="Burger G."/>
            <person name="Gray M.W."/>
            <person name="Holland P.W.H."/>
            <person name="King N."/>
            <person name="Lang F.B.F."/>
            <person name="Roger A.J."/>
            <person name="Ruiz-Trillo I."/>
            <person name="Young S.K."/>
            <person name="Zeng Q."/>
            <person name="Gargeya S."/>
            <person name="Fitzgerald M."/>
            <person name="Haas B."/>
            <person name="Abouelleil A."/>
            <person name="Alvarado L."/>
            <person name="Arachchi H.M."/>
            <person name="Berlin A."/>
            <person name="Chapman S.B."/>
            <person name="Gearin G."/>
            <person name="Goldberg J."/>
            <person name="Griggs A."/>
            <person name="Gujja S."/>
            <person name="Hansen M."/>
            <person name="Heiman D."/>
            <person name="Howarth C."/>
            <person name="Larimer J."/>
            <person name="Lui A."/>
            <person name="MacDonald P.J.P."/>
            <person name="McCowen C."/>
            <person name="Montmayeur A."/>
            <person name="Murphy C."/>
            <person name="Neiman D."/>
            <person name="Pearson M."/>
            <person name="Priest M."/>
            <person name="Roberts A."/>
            <person name="Saif S."/>
            <person name="Shea T."/>
            <person name="Sisk P."/>
            <person name="Stolte C."/>
            <person name="Sykes S."/>
            <person name="Wortman J."/>
            <person name="Nusbaum C."/>
            <person name="Birren B."/>
        </authorList>
    </citation>
    <scope>NUCLEOTIDE SEQUENCE [LARGE SCALE GENOMIC DNA]</scope>
    <source>
        <strain evidence="2 3">ATCC 38327</strain>
    </source>
</reference>
<feature type="compositionally biased region" description="Low complexity" evidence="1">
    <location>
        <begin position="8"/>
        <end position="25"/>
    </location>
</feature>
<dbReference type="Gene3D" id="1.10.510.10">
    <property type="entry name" value="Transferase(Phosphotransferase) domain 1"/>
    <property type="match status" value="1"/>
</dbReference>
<dbReference type="InterPro" id="IPR011009">
    <property type="entry name" value="Kinase-like_dom_sf"/>
</dbReference>
<evidence type="ECO:0000313" key="2">
    <source>
        <dbReference type="EMBL" id="KNE73179.1"/>
    </source>
</evidence>
<proteinExistence type="predicted"/>
<evidence type="ECO:0008006" key="4">
    <source>
        <dbReference type="Google" id="ProtNLM"/>
    </source>
</evidence>
<keyword evidence="3" id="KW-1185">Reference proteome</keyword>
<gene>
    <name evidence="2" type="ORF">AMAG_17371</name>
</gene>
<feature type="region of interest" description="Disordered" evidence="1">
    <location>
        <begin position="1"/>
        <end position="25"/>
    </location>
</feature>
<dbReference type="SUPFAM" id="SSF56112">
    <property type="entry name" value="Protein kinase-like (PK-like)"/>
    <property type="match status" value="1"/>
</dbReference>
<reference evidence="3" key="2">
    <citation type="submission" date="2009-11" db="EMBL/GenBank/DDBJ databases">
        <title>The Genome Sequence of Allomyces macrogynus strain ATCC 38327.</title>
        <authorList>
            <consortium name="The Broad Institute Genome Sequencing Platform"/>
            <person name="Russ C."/>
            <person name="Cuomo C."/>
            <person name="Shea T."/>
            <person name="Young S.K."/>
            <person name="Zeng Q."/>
            <person name="Koehrsen M."/>
            <person name="Haas B."/>
            <person name="Borodovsky M."/>
            <person name="Guigo R."/>
            <person name="Alvarado L."/>
            <person name="Berlin A."/>
            <person name="Borenstein D."/>
            <person name="Chen Z."/>
            <person name="Engels R."/>
            <person name="Freedman E."/>
            <person name="Gellesch M."/>
            <person name="Goldberg J."/>
            <person name="Griggs A."/>
            <person name="Gujja S."/>
            <person name="Heiman D."/>
            <person name="Hepburn T."/>
            <person name="Howarth C."/>
            <person name="Jen D."/>
            <person name="Larson L."/>
            <person name="Lewis B."/>
            <person name="Mehta T."/>
            <person name="Park D."/>
            <person name="Pearson M."/>
            <person name="Roberts A."/>
            <person name="Saif S."/>
            <person name="Shenoy N."/>
            <person name="Sisk P."/>
            <person name="Stolte C."/>
            <person name="Sykes S."/>
            <person name="Walk T."/>
            <person name="White J."/>
            <person name="Yandava C."/>
            <person name="Burger G."/>
            <person name="Gray M.W."/>
            <person name="Holland P.W.H."/>
            <person name="King N."/>
            <person name="Lang F.B.F."/>
            <person name="Roger A.J."/>
            <person name="Ruiz-Trillo I."/>
            <person name="Lander E."/>
            <person name="Nusbaum C."/>
        </authorList>
    </citation>
    <scope>NUCLEOTIDE SEQUENCE [LARGE SCALE GENOMIC DNA]</scope>
    <source>
        <strain evidence="3">ATCC 38327</strain>
    </source>
</reference>
<organism evidence="2 3">
    <name type="scientific">Allomyces macrogynus (strain ATCC 38327)</name>
    <name type="common">Allomyces javanicus var. macrogynus</name>
    <dbReference type="NCBI Taxonomy" id="578462"/>
    <lineage>
        <taxon>Eukaryota</taxon>
        <taxon>Fungi</taxon>
        <taxon>Fungi incertae sedis</taxon>
        <taxon>Blastocladiomycota</taxon>
        <taxon>Blastocladiomycetes</taxon>
        <taxon>Blastocladiales</taxon>
        <taxon>Blastocladiaceae</taxon>
        <taxon>Allomyces</taxon>
    </lineage>
</organism>
<dbReference type="VEuPathDB" id="FungiDB:AMAG_17371"/>
<sequence length="469" mass="49654">MPPPRPASPIMTASAPTPPTSSTSSLVRSTFSFAGLLPRAPPPSVAAGTELPADPPRRHRVIKAVRHADKLDAVLKCREPAAGIVSTHADQVDEIAREASIIKELSATTPPVAPPLLAAGTDRLFGSPRSFLITQLVGTPLAQCAPDTIRRHAARIATALLRALQTAHSLGHVHGALHPDSILLAPPAAVLLVGWDQPWTTSETDAHHVRSWSLKAHRRPFGSPMTAADDVEAALLSLADVLHPLPWSSGASTDEMARLKSTTPLREVVPNGPAWLLRNLRRARALVEGETPEYDAMVAEMVPPTAPSEHDAVVAELRARVAELERQLAASQRNDEAHHHRKQRSPSHGGGSGRNRSGSRTRRDHHSARGGGGGKSRNNHHHGHREVPVQGDPSALRAWQAMESAPPRHTRAATAPAGPSATGSAVSAGASAGAKQDGAAWLAQATAGWAKATENIDWAAVDDDEEEDL</sequence>
<accession>A0A0L0TF16</accession>
<evidence type="ECO:0000313" key="3">
    <source>
        <dbReference type="Proteomes" id="UP000054350"/>
    </source>
</evidence>
<dbReference type="EMBL" id="GG745389">
    <property type="protein sequence ID" value="KNE73179.1"/>
    <property type="molecule type" value="Genomic_DNA"/>
</dbReference>
<dbReference type="OrthoDB" id="10465920at2759"/>
<protein>
    <recommendedName>
        <fullName evidence="4">Protein kinase domain-containing protein</fullName>
    </recommendedName>
</protein>